<dbReference type="Gene3D" id="3.40.50.720">
    <property type="entry name" value="NAD(P)-binding Rossmann-like Domain"/>
    <property type="match status" value="1"/>
</dbReference>
<comment type="subcellular location">
    <subcellularLocation>
        <location evidence="1">Cytoplasm</location>
    </subcellularLocation>
</comment>
<sequence length="293" mass="31899">MSSNHSSLIVITGASRGIGRAIAISIANACTKEPTALPMPIHVVLIARDEQLLLENVRLVREKCGESTIITTTCHAVDLSDLNSLSTRLNDIFEPLKQHDYDHCWLFNNAGSVEPLGPTTLLANGSIDELRRSIDLNVTASMWLSSMFAISFSSTARSVRIVNISSLCAIEPFATMAVYCAGKSARDMFHAVLAKEMAGKDDQKDNSTTTDVENEQKARSAFKVLNYAPGACDTTMTDVLADCTTLDAGLHDYFTSSKKECKLIDPADSAGKLIELLLKDEYVSGSHVDYWDV</sequence>
<dbReference type="Pfam" id="PF00106">
    <property type="entry name" value="adh_short"/>
    <property type="match status" value="1"/>
</dbReference>
<dbReference type="PRINTS" id="PR00081">
    <property type="entry name" value="GDHRDH"/>
</dbReference>
<gene>
    <name evidence="5" type="ORF">ACHAWO_013806</name>
</gene>
<evidence type="ECO:0000256" key="4">
    <source>
        <dbReference type="ARBA" id="ARBA00023002"/>
    </source>
</evidence>
<dbReference type="PANTHER" id="PTHR44085:SF2">
    <property type="entry name" value="SEPIAPTERIN REDUCTASE"/>
    <property type="match status" value="1"/>
</dbReference>
<evidence type="ECO:0008006" key="7">
    <source>
        <dbReference type="Google" id="ProtNLM"/>
    </source>
</evidence>
<organism evidence="5 6">
    <name type="scientific">Cyclotella atomus</name>
    <dbReference type="NCBI Taxonomy" id="382360"/>
    <lineage>
        <taxon>Eukaryota</taxon>
        <taxon>Sar</taxon>
        <taxon>Stramenopiles</taxon>
        <taxon>Ochrophyta</taxon>
        <taxon>Bacillariophyta</taxon>
        <taxon>Coscinodiscophyceae</taxon>
        <taxon>Thalassiosirophycidae</taxon>
        <taxon>Stephanodiscales</taxon>
        <taxon>Stephanodiscaceae</taxon>
        <taxon>Cyclotella</taxon>
    </lineage>
</organism>
<keyword evidence="2" id="KW-0963">Cytoplasm</keyword>
<keyword evidence="3" id="KW-0521">NADP</keyword>
<evidence type="ECO:0000256" key="2">
    <source>
        <dbReference type="ARBA" id="ARBA00022490"/>
    </source>
</evidence>
<dbReference type="InterPro" id="IPR051721">
    <property type="entry name" value="Biopterin_syn/organic_redct"/>
</dbReference>
<proteinExistence type="predicted"/>
<evidence type="ECO:0000313" key="6">
    <source>
        <dbReference type="Proteomes" id="UP001530400"/>
    </source>
</evidence>
<dbReference type="InterPro" id="IPR036291">
    <property type="entry name" value="NAD(P)-bd_dom_sf"/>
</dbReference>
<dbReference type="AlphaFoldDB" id="A0ABD3QX27"/>
<accession>A0ABD3QX27</accession>
<protein>
    <recommendedName>
        <fullName evidence="7">Sepiapterin reductase</fullName>
    </recommendedName>
</protein>
<dbReference type="Proteomes" id="UP001530400">
    <property type="component" value="Unassembled WGS sequence"/>
</dbReference>
<dbReference type="PANTHER" id="PTHR44085">
    <property type="entry name" value="SEPIAPTERIN REDUCTASE"/>
    <property type="match status" value="1"/>
</dbReference>
<keyword evidence="4" id="KW-0560">Oxidoreductase</keyword>
<keyword evidence="6" id="KW-1185">Reference proteome</keyword>
<dbReference type="GO" id="GO:0016491">
    <property type="term" value="F:oxidoreductase activity"/>
    <property type="evidence" value="ECO:0007669"/>
    <property type="project" value="UniProtKB-KW"/>
</dbReference>
<dbReference type="InterPro" id="IPR002347">
    <property type="entry name" value="SDR_fam"/>
</dbReference>
<reference evidence="5 6" key="1">
    <citation type="submission" date="2024-10" db="EMBL/GenBank/DDBJ databases">
        <title>Updated reference genomes for cyclostephanoid diatoms.</title>
        <authorList>
            <person name="Roberts W.R."/>
            <person name="Alverson A.J."/>
        </authorList>
    </citation>
    <scope>NUCLEOTIDE SEQUENCE [LARGE SCALE GENOMIC DNA]</scope>
    <source>
        <strain evidence="5 6">AJA010-31</strain>
    </source>
</reference>
<dbReference type="EMBL" id="JALLPJ020000029">
    <property type="protein sequence ID" value="KAL3804778.1"/>
    <property type="molecule type" value="Genomic_DNA"/>
</dbReference>
<dbReference type="SUPFAM" id="SSF51735">
    <property type="entry name" value="NAD(P)-binding Rossmann-fold domains"/>
    <property type="match status" value="1"/>
</dbReference>
<evidence type="ECO:0000256" key="1">
    <source>
        <dbReference type="ARBA" id="ARBA00004496"/>
    </source>
</evidence>
<comment type="caution">
    <text evidence="5">The sequence shown here is derived from an EMBL/GenBank/DDBJ whole genome shotgun (WGS) entry which is preliminary data.</text>
</comment>
<evidence type="ECO:0000313" key="5">
    <source>
        <dbReference type="EMBL" id="KAL3804778.1"/>
    </source>
</evidence>
<evidence type="ECO:0000256" key="3">
    <source>
        <dbReference type="ARBA" id="ARBA00022857"/>
    </source>
</evidence>
<name>A0ABD3QX27_9STRA</name>
<dbReference type="GO" id="GO:0005737">
    <property type="term" value="C:cytoplasm"/>
    <property type="evidence" value="ECO:0007669"/>
    <property type="project" value="UniProtKB-SubCell"/>
</dbReference>